<evidence type="ECO:0000313" key="2">
    <source>
        <dbReference type="EMBL" id="PRP83603.1"/>
    </source>
</evidence>
<sequence>MQRLAGQVRPPLPGRSATFRRFYADGKDKFQTNKPSLPNNKRSDLENPDIVGRRLGRRDDDSFRVATPLDSLPQRRAPKNILSRNKMLAEHFGGEEAQEKRLLQQREQDELEKLKQEHKRRMDKRDTRGAAPQDPRGDPRRRFSGPPRRAMQDDDDDDGEETAPVPDLRPLSMIREEKEYLSKVDRMAFVAEYRTGRREVMDKLMDEIDEEAKREPMGPGPEVWSKPPPPTEHSAWAKDPVLREYFEIYREEAPAELAAAIKNGTVIDGLTPHLVDGKIPDNILKELVQAARPPPHDWLGFPELKEGQEHLFKPGGWEESDLRAYAKKTYSPLDHPHFAGAFSPIDKEDLDPLWDSPYPVSEDFHPNQHLPEVTEFDAPEDEGESDAYLSVSGLAKYMKKEEAPIDPYVPLRKGGKPPQPEDYPLYNQAMSVLKNYPTEKQMDENDPDTARLDKKFTRLLAFEEERLDMLYDQRDFEIPVKILSSDAMNDIYDRHVTDPVFYDVDRLSVETAIRPDKISLILQMVHRKKTVETQQNLHFNPTFHHLMKETFAKDIVWTLNEKSGDVYEPEPIRPPQTQFIMDDQYDEIKYARYMLDLQKAKEDEEMRRAHRTYFRANGTPDSNGYPKPIVFVKGNRSEKDIEREKKKFPPGTVNFNLYEINADPARDDFNREIVVTEIDGTKRMATWDERRVLLTKPTVETNNYKKHVKDVVGDMYSDAARERYFAVQKNIRKNYDEMIERHKKLPFGPGRLRTTIKEFYFGGAVPIYKKPYKGDTSVRRQDRPAPWWAISSPTMEDVQKPPRPQKNEE</sequence>
<accession>A0A2P6NI15</accession>
<dbReference type="Proteomes" id="UP000241769">
    <property type="component" value="Unassembled WGS sequence"/>
</dbReference>
<feature type="compositionally biased region" description="Basic and acidic residues" evidence="1">
    <location>
        <begin position="774"/>
        <end position="783"/>
    </location>
</feature>
<feature type="compositionally biased region" description="Basic and acidic residues" evidence="1">
    <location>
        <begin position="797"/>
        <end position="809"/>
    </location>
</feature>
<organism evidence="2 3">
    <name type="scientific">Planoprotostelium fungivorum</name>
    <dbReference type="NCBI Taxonomy" id="1890364"/>
    <lineage>
        <taxon>Eukaryota</taxon>
        <taxon>Amoebozoa</taxon>
        <taxon>Evosea</taxon>
        <taxon>Variosea</taxon>
        <taxon>Cavosteliida</taxon>
        <taxon>Cavosteliaceae</taxon>
        <taxon>Planoprotostelium</taxon>
    </lineage>
</organism>
<feature type="compositionally biased region" description="Basic and acidic residues" evidence="1">
    <location>
        <begin position="87"/>
        <end position="115"/>
    </location>
</feature>
<keyword evidence="3" id="KW-1185">Reference proteome</keyword>
<comment type="caution">
    <text evidence="2">The sequence shown here is derived from an EMBL/GenBank/DDBJ whole genome shotgun (WGS) entry which is preliminary data.</text>
</comment>
<gene>
    <name evidence="2" type="ORF">PROFUN_08329</name>
</gene>
<dbReference type="InParanoid" id="A0A2P6NI15"/>
<protein>
    <submittedName>
        <fullName evidence="2">Uncharacterized protein</fullName>
    </submittedName>
</protein>
<proteinExistence type="predicted"/>
<reference evidence="2 3" key="1">
    <citation type="journal article" date="2018" name="Genome Biol. Evol.">
        <title>Multiple Roots of Fruiting Body Formation in Amoebozoa.</title>
        <authorList>
            <person name="Hillmann F."/>
            <person name="Forbes G."/>
            <person name="Novohradska S."/>
            <person name="Ferling I."/>
            <person name="Riege K."/>
            <person name="Groth M."/>
            <person name="Westermann M."/>
            <person name="Marz M."/>
            <person name="Spaller T."/>
            <person name="Winckler T."/>
            <person name="Schaap P."/>
            <person name="Glockner G."/>
        </authorList>
    </citation>
    <scope>NUCLEOTIDE SEQUENCE [LARGE SCALE GENOMIC DNA]</scope>
    <source>
        <strain evidence="2 3">Jena</strain>
    </source>
</reference>
<dbReference type="AlphaFoldDB" id="A0A2P6NI15"/>
<feature type="region of interest" description="Disordered" evidence="1">
    <location>
        <begin position="211"/>
        <end position="235"/>
    </location>
</feature>
<dbReference type="EMBL" id="MDYQ01000079">
    <property type="protein sequence ID" value="PRP83603.1"/>
    <property type="molecule type" value="Genomic_DNA"/>
</dbReference>
<feature type="region of interest" description="Disordered" evidence="1">
    <location>
        <begin position="774"/>
        <end position="809"/>
    </location>
</feature>
<feature type="region of interest" description="Disordered" evidence="1">
    <location>
        <begin position="26"/>
        <end position="174"/>
    </location>
</feature>
<evidence type="ECO:0000256" key="1">
    <source>
        <dbReference type="SAM" id="MobiDB-lite"/>
    </source>
</evidence>
<evidence type="ECO:0000313" key="3">
    <source>
        <dbReference type="Proteomes" id="UP000241769"/>
    </source>
</evidence>
<name>A0A2P6NI15_9EUKA</name>